<feature type="compositionally biased region" description="Gly residues" evidence="1">
    <location>
        <begin position="67"/>
        <end position="80"/>
    </location>
</feature>
<feature type="region of interest" description="Disordered" evidence="1">
    <location>
        <begin position="52"/>
        <end position="150"/>
    </location>
</feature>
<accession>A0ABU0YSP8</accession>
<name>A0ABU0YSP8_9PROT</name>
<feature type="compositionally biased region" description="Low complexity" evidence="1">
    <location>
        <begin position="169"/>
        <end position="178"/>
    </location>
</feature>
<feature type="region of interest" description="Disordered" evidence="1">
    <location>
        <begin position="243"/>
        <end position="265"/>
    </location>
</feature>
<dbReference type="RefSeq" id="WP_379957902.1">
    <property type="nucleotide sequence ID" value="NZ_JAUYVI010000005.1"/>
</dbReference>
<feature type="compositionally biased region" description="Basic and acidic residues" evidence="1">
    <location>
        <begin position="57"/>
        <end position="66"/>
    </location>
</feature>
<dbReference type="EMBL" id="JAUYVI010000005">
    <property type="protein sequence ID" value="MDQ7249688.1"/>
    <property type="molecule type" value="Genomic_DNA"/>
</dbReference>
<dbReference type="Proteomes" id="UP001230156">
    <property type="component" value="Unassembled WGS sequence"/>
</dbReference>
<feature type="compositionally biased region" description="Polar residues" evidence="1">
    <location>
        <begin position="140"/>
        <end position="150"/>
    </location>
</feature>
<evidence type="ECO:0000256" key="1">
    <source>
        <dbReference type="SAM" id="MobiDB-lite"/>
    </source>
</evidence>
<sequence>MALRIHASPGETWRFGRVALTALMIGLGGAALATFPLGNLAFAGNGNGKGGGNGGGHGHDGGHDGGKGGGQGNGGGGQGNAQGRSSDGPGKSANAGKGDSDVDQSSDGDSATDDSTTDDDSMAPSRLGKLNGFFHASPNGLANASPNSSIGRISHAFKDALSDYAAASATPTDPNDPNATPPSGPSVDDLGAILAGATNKQVTATQVQAIVDRLAEQNPDDESLNDFADSLDAETAQDIADAANAAKPDSSADATATVSATGETN</sequence>
<comment type="caution">
    <text evidence="2">The sequence shown here is derived from an EMBL/GenBank/DDBJ whole genome shotgun (WGS) entry which is preliminary data.</text>
</comment>
<keyword evidence="3" id="KW-1185">Reference proteome</keyword>
<evidence type="ECO:0000313" key="2">
    <source>
        <dbReference type="EMBL" id="MDQ7249688.1"/>
    </source>
</evidence>
<proteinExistence type="predicted"/>
<protein>
    <submittedName>
        <fullName evidence="2">Uncharacterized protein</fullName>
    </submittedName>
</protein>
<organism evidence="2 3">
    <name type="scientific">Dongia sedimenti</name>
    <dbReference type="NCBI Taxonomy" id="3064282"/>
    <lineage>
        <taxon>Bacteria</taxon>
        <taxon>Pseudomonadati</taxon>
        <taxon>Pseudomonadota</taxon>
        <taxon>Alphaproteobacteria</taxon>
        <taxon>Rhodospirillales</taxon>
        <taxon>Dongiaceae</taxon>
        <taxon>Dongia</taxon>
    </lineage>
</organism>
<gene>
    <name evidence="2" type="ORF">Q8A70_18510</name>
</gene>
<evidence type="ECO:0000313" key="3">
    <source>
        <dbReference type="Proteomes" id="UP001230156"/>
    </source>
</evidence>
<feature type="compositionally biased region" description="Acidic residues" evidence="1">
    <location>
        <begin position="101"/>
        <end position="121"/>
    </location>
</feature>
<feature type="region of interest" description="Disordered" evidence="1">
    <location>
        <begin position="165"/>
        <end position="190"/>
    </location>
</feature>
<reference evidence="3" key="1">
    <citation type="submission" date="2023-08" db="EMBL/GenBank/DDBJ databases">
        <title>Rhodospirillaceae gen. nov., a novel taxon isolated from the Yangtze River Yuezi River estuary sludge.</title>
        <authorList>
            <person name="Ruan L."/>
        </authorList>
    </citation>
    <scope>NUCLEOTIDE SEQUENCE [LARGE SCALE GENOMIC DNA]</scope>
    <source>
        <strain evidence="3">R-7</strain>
    </source>
</reference>